<gene>
    <name evidence="2" type="ORF">Pla108_11830</name>
</gene>
<sequence length="386" mass="39708">MRQRPAPLARLAATLAVLVVVVSSMGASCSPRLGSPFGIAGPPAPAVLTPTATSADVVAAVNANSARIQTYQAQSASVSMPQSAGLPLVSASIAVERPMRFRLRATTALSGPELDLGSNDERFWIWARRNEPPALYTARHDQWATSPVRGQVPVEPAWLIEALGLVQLDPNAAYVGPLPRDNGTIELRTQVADGGARVLIIDAQTACVREQHVYDTAGSLTASVFADQFHYDPGTQTSLPERVRISVPASGLNLTIGTGPIVVNAPVGDGGQLWTVPQIGSYPVIDLTAPGGTPAPTTGPWDLTGVGSVYGQPQPIATPYASTSTPAAAPSAPVATLPATPSATPTAPIYQTPSSYPQTSAAAVTPVTLPQSSGFVGLPAGGRSLP</sequence>
<feature type="region of interest" description="Disordered" evidence="1">
    <location>
        <begin position="321"/>
        <end position="356"/>
    </location>
</feature>
<name>A0A5C6AM85_9BACT</name>
<keyword evidence="3" id="KW-1185">Reference proteome</keyword>
<feature type="compositionally biased region" description="Low complexity" evidence="1">
    <location>
        <begin position="321"/>
        <end position="348"/>
    </location>
</feature>
<reference evidence="2 3" key="1">
    <citation type="submission" date="2019-02" db="EMBL/GenBank/DDBJ databases">
        <title>Deep-cultivation of Planctomycetes and their phenomic and genomic characterization uncovers novel biology.</title>
        <authorList>
            <person name="Wiegand S."/>
            <person name="Jogler M."/>
            <person name="Boedeker C."/>
            <person name="Pinto D."/>
            <person name="Vollmers J."/>
            <person name="Rivas-Marin E."/>
            <person name="Kohn T."/>
            <person name="Peeters S.H."/>
            <person name="Heuer A."/>
            <person name="Rast P."/>
            <person name="Oberbeckmann S."/>
            <person name="Bunk B."/>
            <person name="Jeske O."/>
            <person name="Meyerdierks A."/>
            <person name="Storesund J.E."/>
            <person name="Kallscheuer N."/>
            <person name="Luecker S."/>
            <person name="Lage O.M."/>
            <person name="Pohl T."/>
            <person name="Merkel B.J."/>
            <person name="Hornburger P."/>
            <person name="Mueller R.-W."/>
            <person name="Bruemmer F."/>
            <person name="Labrenz M."/>
            <person name="Spormann A.M."/>
            <person name="Op Den Camp H."/>
            <person name="Overmann J."/>
            <person name="Amann R."/>
            <person name="Jetten M.S.M."/>
            <person name="Mascher T."/>
            <person name="Medema M.H."/>
            <person name="Devos D.P."/>
            <person name="Kaster A.-K."/>
            <person name="Ovreas L."/>
            <person name="Rohde M."/>
            <person name="Galperin M.Y."/>
            <person name="Jogler C."/>
        </authorList>
    </citation>
    <scope>NUCLEOTIDE SEQUENCE [LARGE SCALE GENOMIC DNA]</scope>
    <source>
        <strain evidence="2 3">Pla108</strain>
    </source>
</reference>
<evidence type="ECO:0000313" key="2">
    <source>
        <dbReference type="EMBL" id="TWU00236.1"/>
    </source>
</evidence>
<dbReference type="EMBL" id="SJPR01000001">
    <property type="protein sequence ID" value="TWU00236.1"/>
    <property type="molecule type" value="Genomic_DNA"/>
</dbReference>
<proteinExistence type="predicted"/>
<dbReference type="RefSeq" id="WP_146443920.1">
    <property type="nucleotide sequence ID" value="NZ_SJPR01000001.1"/>
</dbReference>
<comment type="caution">
    <text evidence="2">The sequence shown here is derived from an EMBL/GenBank/DDBJ whole genome shotgun (WGS) entry which is preliminary data.</text>
</comment>
<dbReference type="AlphaFoldDB" id="A0A5C6AM85"/>
<accession>A0A5C6AM85</accession>
<dbReference type="PROSITE" id="PS51257">
    <property type="entry name" value="PROKAR_LIPOPROTEIN"/>
    <property type="match status" value="1"/>
</dbReference>
<organism evidence="2 3">
    <name type="scientific">Botrimarina colliarenosi</name>
    <dbReference type="NCBI Taxonomy" id="2528001"/>
    <lineage>
        <taxon>Bacteria</taxon>
        <taxon>Pseudomonadati</taxon>
        <taxon>Planctomycetota</taxon>
        <taxon>Planctomycetia</taxon>
        <taxon>Pirellulales</taxon>
        <taxon>Lacipirellulaceae</taxon>
        <taxon>Botrimarina</taxon>
    </lineage>
</organism>
<protein>
    <submittedName>
        <fullName evidence="2">Uncharacterized protein</fullName>
    </submittedName>
</protein>
<evidence type="ECO:0000313" key="3">
    <source>
        <dbReference type="Proteomes" id="UP000317421"/>
    </source>
</evidence>
<evidence type="ECO:0000256" key="1">
    <source>
        <dbReference type="SAM" id="MobiDB-lite"/>
    </source>
</evidence>
<dbReference type="OrthoDB" id="279598at2"/>
<dbReference type="Proteomes" id="UP000317421">
    <property type="component" value="Unassembled WGS sequence"/>
</dbReference>